<dbReference type="STRING" id="340177.Cag_1148"/>
<dbReference type="Gene3D" id="3.90.79.10">
    <property type="entry name" value="Nucleoside Triphosphate Pyrophosphohydrolase"/>
    <property type="match status" value="1"/>
</dbReference>
<dbReference type="Pfam" id="PF00293">
    <property type="entry name" value="NUDIX"/>
    <property type="match status" value="1"/>
</dbReference>
<protein>
    <recommendedName>
        <fullName evidence="1">Nudix hydrolase domain-containing protein</fullName>
    </recommendedName>
</protein>
<dbReference type="CDD" id="cd18882">
    <property type="entry name" value="NUDIX_Hydrolase"/>
    <property type="match status" value="1"/>
</dbReference>
<dbReference type="InterPro" id="IPR000086">
    <property type="entry name" value="NUDIX_hydrolase_dom"/>
</dbReference>
<dbReference type="PROSITE" id="PS51462">
    <property type="entry name" value="NUDIX"/>
    <property type="match status" value="1"/>
</dbReference>
<evidence type="ECO:0000313" key="2">
    <source>
        <dbReference type="EMBL" id="ABB28410.1"/>
    </source>
</evidence>
<feature type="domain" description="Nudix hydrolase" evidence="1">
    <location>
        <begin position="1"/>
        <end position="132"/>
    </location>
</feature>
<dbReference type="eggNOG" id="COG1051">
    <property type="taxonomic scope" value="Bacteria"/>
</dbReference>
<dbReference type="InterPro" id="IPR015797">
    <property type="entry name" value="NUDIX_hydrolase-like_dom_sf"/>
</dbReference>
<accession>Q3ARG5</accession>
<dbReference type="KEGG" id="cch:Cag_1148"/>
<proteinExistence type="predicted"/>
<dbReference type="OrthoDB" id="9786141at2"/>
<dbReference type="PANTHER" id="PTHR43736:SF1">
    <property type="entry name" value="DIHYDRONEOPTERIN TRIPHOSPHATE DIPHOSPHATASE"/>
    <property type="match status" value="1"/>
</dbReference>
<organism evidence="2">
    <name type="scientific">Chlorobium chlorochromatii (strain CaD3)</name>
    <dbReference type="NCBI Taxonomy" id="340177"/>
    <lineage>
        <taxon>Bacteria</taxon>
        <taxon>Pseudomonadati</taxon>
        <taxon>Chlorobiota</taxon>
        <taxon>Chlorobiia</taxon>
        <taxon>Chlorobiales</taxon>
        <taxon>Chlorobiaceae</taxon>
        <taxon>Chlorobium/Pelodictyon group</taxon>
        <taxon>Chlorobium</taxon>
    </lineage>
</organism>
<dbReference type="SUPFAM" id="SSF55811">
    <property type="entry name" value="Nudix"/>
    <property type="match status" value="1"/>
</dbReference>
<dbReference type="EMBL" id="CP000108">
    <property type="protein sequence ID" value="ABB28410.1"/>
    <property type="molecule type" value="Genomic_DNA"/>
</dbReference>
<dbReference type="HOGENOM" id="CLU_037162_21_1_10"/>
<dbReference type="PANTHER" id="PTHR43736">
    <property type="entry name" value="ADP-RIBOSE PYROPHOSPHATASE"/>
    <property type="match status" value="1"/>
</dbReference>
<reference evidence="2" key="1">
    <citation type="submission" date="2005-08" db="EMBL/GenBank/DDBJ databases">
        <title>Complete sequence of Chlorobium chlorochromatii CaD3.</title>
        <authorList>
            <person name="Copeland A."/>
            <person name="Lucas S."/>
            <person name="Lapidus A."/>
            <person name="Barry K."/>
            <person name="Detter J.C."/>
            <person name="Glavina T."/>
            <person name="Hammon N."/>
            <person name="Israni S."/>
            <person name="Pitluck S."/>
            <person name="Bryant D."/>
            <person name="Schmutz J."/>
            <person name="Larimer F."/>
            <person name="Land M."/>
            <person name="Kyrpides N."/>
            <person name="Ivanova N."/>
            <person name="Richardson P."/>
        </authorList>
    </citation>
    <scope>NUCLEOTIDE SEQUENCE [LARGE SCALE GENOMIC DNA]</scope>
    <source>
        <strain evidence="2">CaD3</strain>
    </source>
</reference>
<evidence type="ECO:0000259" key="1">
    <source>
        <dbReference type="PROSITE" id="PS51462"/>
    </source>
</evidence>
<sequence>MRHQGASILLYNQQHEVLLVLRDNLPFIACPNTWDAPGGHLDAHETPLHCIVREMMEEMELDVSTCSHFKSYEFSNRTEHIFTMQTDVLNTATTPLHEGQMIRWFTVADALQLSLASDMEVVLHDVGIWLEQQNNGTEDCGNV</sequence>
<name>Q3ARG5_CHLCH</name>
<dbReference type="AlphaFoldDB" id="Q3ARG5"/>
<gene>
    <name evidence="2" type="ordered locus">Cag_1148</name>
</gene>